<name>A0AAU9Y2W3_9CNID</name>
<dbReference type="InterPro" id="IPR020635">
    <property type="entry name" value="Tyr_kinase_cat_dom"/>
</dbReference>
<dbReference type="GO" id="GO:0005886">
    <property type="term" value="C:plasma membrane"/>
    <property type="evidence" value="ECO:0007669"/>
    <property type="project" value="TreeGrafter"/>
</dbReference>
<dbReference type="InterPro" id="IPR008266">
    <property type="entry name" value="Tyr_kinase_AS"/>
</dbReference>
<dbReference type="PROSITE" id="PS00109">
    <property type="entry name" value="PROTEIN_KINASE_TYR"/>
    <property type="match status" value="1"/>
</dbReference>
<comment type="caution">
    <text evidence="2">The sequence shown here is derived from an EMBL/GenBank/DDBJ whole genome shotgun (WGS) entry which is preliminary data.</text>
</comment>
<dbReference type="PANTHER" id="PTHR24416:SF611">
    <property type="entry name" value="TYROSINE-PROTEIN KINASE TRANSMEMBRANE RECEPTOR ROR"/>
    <property type="match status" value="1"/>
</dbReference>
<dbReference type="Gene3D" id="1.10.510.10">
    <property type="entry name" value="Transferase(Phosphotransferase) domain 1"/>
    <property type="match status" value="1"/>
</dbReference>
<dbReference type="GO" id="GO:0043235">
    <property type="term" value="C:receptor complex"/>
    <property type="evidence" value="ECO:0007669"/>
    <property type="project" value="TreeGrafter"/>
</dbReference>
<evidence type="ECO:0000313" key="2">
    <source>
        <dbReference type="EMBL" id="CAH3165858.1"/>
    </source>
</evidence>
<dbReference type="GO" id="GO:0005524">
    <property type="term" value="F:ATP binding"/>
    <property type="evidence" value="ECO:0007669"/>
    <property type="project" value="InterPro"/>
</dbReference>
<evidence type="ECO:0000259" key="1">
    <source>
        <dbReference type="PROSITE" id="PS50011"/>
    </source>
</evidence>
<dbReference type="AlphaFoldDB" id="A0AAU9Y2W3"/>
<dbReference type="FunFam" id="1.10.510.10:FF:001346">
    <property type="entry name" value="Uncharacterized protein"/>
    <property type="match status" value="1"/>
</dbReference>
<dbReference type="Proteomes" id="UP001159428">
    <property type="component" value="Unassembled WGS sequence"/>
</dbReference>
<organism evidence="2 3">
    <name type="scientific">Pocillopora meandrina</name>
    <dbReference type="NCBI Taxonomy" id="46732"/>
    <lineage>
        <taxon>Eukaryota</taxon>
        <taxon>Metazoa</taxon>
        <taxon>Cnidaria</taxon>
        <taxon>Anthozoa</taxon>
        <taxon>Hexacorallia</taxon>
        <taxon>Scleractinia</taxon>
        <taxon>Astrocoeniina</taxon>
        <taxon>Pocilloporidae</taxon>
        <taxon>Pocillopora</taxon>
    </lineage>
</organism>
<dbReference type="PANTHER" id="PTHR24416">
    <property type="entry name" value="TYROSINE-PROTEIN KINASE RECEPTOR"/>
    <property type="match status" value="1"/>
</dbReference>
<dbReference type="EMBL" id="CALNXJ010000124">
    <property type="protein sequence ID" value="CAH3165858.1"/>
    <property type="molecule type" value="Genomic_DNA"/>
</dbReference>
<feature type="domain" description="Protein kinase" evidence="1">
    <location>
        <begin position="1"/>
        <end position="175"/>
    </location>
</feature>
<dbReference type="PROSITE" id="PS50011">
    <property type="entry name" value="PROTEIN_KINASE_DOM"/>
    <property type="match status" value="1"/>
</dbReference>
<dbReference type="InterPro" id="IPR001245">
    <property type="entry name" value="Ser-Thr/Tyr_kinase_cat_dom"/>
</dbReference>
<dbReference type="GO" id="GO:0007169">
    <property type="term" value="P:cell surface receptor protein tyrosine kinase signaling pathway"/>
    <property type="evidence" value="ECO:0007669"/>
    <property type="project" value="TreeGrafter"/>
</dbReference>
<dbReference type="SMART" id="SM00219">
    <property type="entry name" value="TyrKc"/>
    <property type="match status" value="1"/>
</dbReference>
<dbReference type="InterPro" id="IPR000719">
    <property type="entry name" value="Prot_kinase_dom"/>
</dbReference>
<feature type="non-terminal residue" evidence="2">
    <location>
        <position position="1"/>
    </location>
</feature>
<accession>A0AAU9Y2W3</accession>
<evidence type="ECO:0000313" key="3">
    <source>
        <dbReference type="Proteomes" id="UP001159428"/>
    </source>
</evidence>
<dbReference type="Pfam" id="PF07714">
    <property type="entry name" value="PK_Tyr_Ser-Thr"/>
    <property type="match status" value="2"/>
</dbReference>
<dbReference type="InterPro" id="IPR011009">
    <property type="entry name" value="Kinase-like_dom_sf"/>
</dbReference>
<proteinExistence type="predicted"/>
<reference evidence="2 3" key="1">
    <citation type="submission" date="2022-05" db="EMBL/GenBank/DDBJ databases">
        <authorList>
            <consortium name="Genoscope - CEA"/>
            <person name="William W."/>
        </authorList>
    </citation>
    <scope>NUCLEOTIDE SEQUENCE [LARGE SCALE GENOMIC DNA]</scope>
</reference>
<sequence length="194" mass="22530">IIHRDLAARNVLVGQKETCKVTDFGMPRDVQQENIYERKTKGRLPVKWTAYEALMYGKYTTKSDMELWSFALDKRNELQTTSNDMGGVSVKVVFSSHLYFDGLVVLPGGSPYPRMDGRKIANLLQDGYRMPKPQHVDEELYQIMMKCWKNDPDARPTFTELKNQLKDMETLHKKLINMTTYDKQLYANVENLIV</sequence>
<dbReference type="InterPro" id="IPR050122">
    <property type="entry name" value="RTK"/>
</dbReference>
<gene>
    <name evidence="2" type="ORF">PMEA_00004390</name>
</gene>
<protein>
    <recommendedName>
        <fullName evidence="1">Protein kinase domain-containing protein</fullName>
    </recommendedName>
</protein>
<dbReference type="SUPFAM" id="SSF56112">
    <property type="entry name" value="Protein kinase-like (PK-like)"/>
    <property type="match status" value="1"/>
</dbReference>
<dbReference type="GO" id="GO:0004714">
    <property type="term" value="F:transmembrane receptor protein tyrosine kinase activity"/>
    <property type="evidence" value="ECO:0007669"/>
    <property type="project" value="TreeGrafter"/>
</dbReference>
<keyword evidence="3" id="KW-1185">Reference proteome</keyword>